<comment type="caution">
    <text evidence="3">The sequence shown here is derived from an EMBL/GenBank/DDBJ whole genome shotgun (WGS) entry which is preliminary data.</text>
</comment>
<dbReference type="EMBL" id="BAABGX010000001">
    <property type="protein sequence ID" value="GAA4295498.1"/>
    <property type="molecule type" value="Genomic_DNA"/>
</dbReference>
<dbReference type="Gene3D" id="3.40.50.620">
    <property type="entry name" value="HUPs"/>
    <property type="match status" value="2"/>
</dbReference>
<dbReference type="SUPFAM" id="SSF52402">
    <property type="entry name" value="Adenine nucleotide alpha hydrolases-like"/>
    <property type="match status" value="2"/>
</dbReference>
<evidence type="ECO:0000256" key="1">
    <source>
        <dbReference type="ARBA" id="ARBA00008791"/>
    </source>
</evidence>
<protein>
    <submittedName>
        <fullName evidence="3">Universal stress protein</fullName>
    </submittedName>
</protein>
<evidence type="ECO:0000313" key="3">
    <source>
        <dbReference type="EMBL" id="GAA4295498.1"/>
    </source>
</evidence>
<comment type="similarity">
    <text evidence="1">Belongs to the universal stress protein A family.</text>
</comment>
<proteinExistence type="inferred from homology"/>
<keyword evidence="4" id="KW-1185">Reference proteome</keyword>
<dbReference type="PANTHER" id="PTHR46268">
    <property type="entry name" value="STRESS RESPONSE PROTEIN NHAX"/>
    <property type="match status" value="1"/>
</dbReference>
<evidence type="ECO:0000259" key="2">
    <source>
        <dbReference type="Pfam" id="PF00582"/>
    </source>
</evidence>
<name>A0ABP8F5B0_9BACT</name>
<dbReference type="CDD" id="cd00293">
    <property type="entry name" value="USP-like"/>
    <property type="match status" value="2"/>
</dbReference>
<dbReference type="InterPro" id="IPR014729">
    <property type="entry name" value="Rossmann-like_a/b/a_fold"/>
</dbReference>
<dbReference type="RefSeq" id="WP_345161313.1">
    <property type="nucleotide sequence ID" value="NZ_BAABGX010000001.1"/>
</dbReference>
<dbReference type="Pfam" id="PF00582">
    <property type="entry name" value="Usp"/>
    <property type="match status" value="2"/>
</dbReference>
<sequence length="292" mass="32616">MKTILVPTDFSENAHNALRYAGALASRMNARLILAHIIHLPVAPVESGMVIPVDLHLGEDFTEELNTLATDLRKELNRELDIETICQYGYLTGDLNTLVKTHQVDLVVMGTKGATNFLDKLIGTNSSEFSKTAHCPVLIVPAVAQYKDIQHIAYASDFEGEEGVFLRQLFAIAQLFHAQVSLINVVDRQELNLLSDTEMVEEVTTHFPGVVYSMAQIRIDDIVEGLHTFVAENNADLLAVSMHKRSFFDELFHASISRKLIYHTTLPLLTLPEKPYQMPLDQPSVHAPRSSQ</sequence>
<reference evidence="4" key="1">
    <citation type="journal article" date="2019" name="Int. J. Syst. Evol. Microbiol.">
        <title>The Global Catalogue of Microorganisms (GCM) 10K type strain sequencing project: providing services to taxonomists for standard genome sequencing and annotation.</title>
        <authorList>
            <consortium name="The Broad Institute Genomics Platform"/>
            <consortium name="The Broad Institute Genome Sequencing Center for Infectious Disease"/>
            <person name="Wu L."/>
            <person name="Ma J."/>
        </authorList>
    </citation>
    <scope>NUCLEOTIDE SEQUENCE [LARGE SCALE GENOMIC DNA]</scope>
    <source>
        <strain evidence="4">JCM 17917</strain>
    </source>
</reference>
<dbReference type="InterPro" id="IPR006015">
    <property type="entry name" value="Universal_stress_UspA"/>
</dbReference>
<accession>A0ABP8F5B0</accession>
<dbReference type="InterPro" id="IPR006016">
    <property type="entry name" value="UspA"/>
</dbReference>
<evidence type="ECO:0000313" key="4">
    <source>
        <dbReference type="Proteomes" id="UP001501844"/>
    </source>
</evidence>
<dbReference type="Proteomes" id="UP001501844">
    <property type="component" value="Unassembled WGS sequence"/>
</dbReference>
<gene>
    <name evidence="3" type="ORF">GCM10023183_01450</name>
</gene>
<feature type="domain" description="UspA" evidence="2">
    <location>
        <begin position="1"/>
        <end position="141"/>
    </location>
</feature>
<organism evidence="3 4">
    <name type="scientific">Nibribacter koreensis</name>
    <dbReference type="NCBI Taxonomy" id="1084519"/>
    <lineage>
        <taxon>Bacteria</taxon>
        <taxon>Pseudomonadati</taxon>
        <taxon>Bacteroidota</taxon>
        <taxon>Cytophagia</taxon>
        <taxon>Cytophagales</taxon>
        <taxon>Hymenobacteraceae</taxon>
        <taxon>Nibribacter</taxon>
    </lineage>
</organism>
<dbReference type="PANTHER" id="PTHR46268:SF6">
    <property type="entry name" value="UNIVERSAL STRESS PROTEIN UP12"/>
    <property type="match status" value="1"/>
</dbReference>
<feature type="domain" description="UspA" evidence="2">
    <location>
        <begin position="150"/>
        <end position="270"/>
    </location>
</feature>
<dbReference type="PRINTS" id="PR01438">
    <property type="entry name" value="UNVRSLSTRESS"/>
</dbReference>